<dbReference type="eggNOG" id="COG1554">
    <property type="taxonomic scope" value="Bacteria"/>
</dbReference>
<dbReference type="InterPro" id="IPR054363">
    <property type="entry name" value="GH95_cat"/>
</dbReference>
<dbReference type="OrthoDB" id="9768507at2"/>
<dbReference type="PANTHER" id="PTHR31084:SF0">
    <property type="entry name" value="ALPHA-L-FUCOSIDASE 2"/>
    <property type="match status" value="1"/>
</dbReference>
<dbReference type="Gene3D" id="1.50.10.10">
    <property type="match status" value="1"/>
</dbReference>
<feature type="chain" id="PRO_5003317592" description="Alpha-L-fucosidase" evidence="1">
    <location>
        <begin position="22"/>
        <end position="745"/>
    </location>
</feature>
<dbReference type="Pfam" id="PF22124">
    <property type="entry name" value="Glyco_hydro_95_cat"/>
    <property type="match status" value="1"/>
</dbReference>
<dbReference type="InterPro" id="IPR008928">
    <property type="entry name" value="6-hairpin_glycosidase_sf"/>
</dbReference>
<accession>F4L666</accession>
<reference key="2">
    <citation type="submission" date="2011-04" db="EMBL/GenBank/DDBJ databases">
        <title>Complete sequence of chromosome of Haliscomenobacter hydrossis DSM 1100.</title>
        <authorList>
            <consortium name="US DOE Joint Genome Institute (JGI-PGF)"/>
            <person name="Lucas S."/>
            <person name="Han J."/>
            <person name="Lapidus A."/>
            <person name="Bruce D."/>
            <person name="Goodwin L."/>
            <person name="Pitluck S."/>
            <person name="Peters L."/>
            <person name="Kyrpides N."/>
            <person name="Mavromatis K."/>
            <person name="Ivanova N."/>
            <person name="Ovchinnikova G."/>
            <person name="Pagani I."/>
            <person name="Daligault H."/>
            <person name="Detter J.C."/>
            <person name="Han C."/>
            <person name="Land M."/>
            <person name="Hauser L."/>
            <person name="Markowitz V."/>
            <person name="Cheng J.-F."/>
            <person name="Hugenholtz P."/>
            <person name="Woyke T."/>
            <person name="Wu D."/>
            <person name="Verbarg S."/>
            <person name="Frueling A."/>
            <person name="Brambilla E."/>
            <person name="Klenk H.-P."/>
            <person name="Eisen J.A."/>
        </authorList>
    </citation>
    <scope>NUCLEOTIDE SEQUENCE</scope>
    <source>
        <strain>DSM 1100</strain>
    </source>
</reference>
<dbReference type="HOGENOM" id="CLU_014621_0_0_10"/>
<evidence type="ECO:0000313" key="4">
    <source>
        <dbReference type="EMBL" id="AEE54084.1"/>
    </source>
</evidence>
<dbReference type="EMBL" id="CP002691">
    <property type="protein sequence ID" value="AEE54084.1"/>
    <property type="molecule type" value="Genomic_DNA"/>
</dbReference>
<evidence type="ECO:0008006" key="6">
    <source>
        <dbReference type="Google" id="ProtNLM"/>
    </source>
</evidence>
<dbReference type="AlphaFoldDB" id="F4L666"/>
<proteinExistence type="predicted"/>
<evidence type="ECO:0000259" key="2">
    <source>
        <dbReference type="Pfam" id="PF21307"/>
    </source>
</evidence>
<dbReference type="InterPro" id="IPR012341">
    <property type="entry name" value="6hp_glycosidase-like_sf"/>
</dbReference>
<keyword evidence="1" id="KW-0732">Signal</keyword>
<dbReference type="SUPFAM" id="SSF48208">
    <property type="entry name" value="Six-hairpin glycosidases"/>
    <property type="match status" value="1"/>
</dbReference>
<sequence length="745" mass="84907">MKTAVLNSLFILMAWGSTLNAQPQIQHNLQFSSMPTKWYEALPLGNGWLGVLLWQKNDNIRLSLDRVDLWDDRPMPEIDKLRFAWVKEQVLKNQYDTVQALGDVPYEKYAAPTKIPGAALEFDCRAFGPVKSATVDISLALATIEFSNGVRMNNYVHAVEQIGFFGFENLKDPSFIPELLIPNYNTGKTGTTGNSVEGQSLERLGYAKGTVEKKVNAIRYHQPTWDGHYYEVLIEWKQIKHVLIGQWTISVDRTARMPPLITSADEPTRWPTHLEWWQRYWSKSSVHLPDTALEKQYYLDMYKFGSVARSTTPPISLQAIWTADNGNLPPWKGDYHHDLNTQLSYWPGYAANHLDLTASYTNWLWQTKAENKRWTKQYFGTDGLNVPGVNTISGKPMGGWIQYSMSPTTSAWVAQHFYWQWRYGMDRVFLKQKAQPYLREVAQHLEQITRNGNGPRKLPLSSSPEVFNNSIKAWFLDFSNHDLALVKNAFAMTAQTLKPAEANQWKQVEAELPNFSQTQTGLDIAPGLPFEHTHRHHAHLMSIYPLKVLNYAKESDRVLMEKSLDQLEKVGTREWTGYSFAWAACLQAQAKRGDQAVDMLKKFASNFCSTNSFHVNGDQEGGQYSNFTYNPFTLEGNFAFAQGIHELLLQYHDGVVEVFPAVPDSWTDVSFTDLRTEGAFLLSAVKKDGVARSVSVVAEQGGHLKIKLPFSSWTMSNFPPKRMKSSIHLIELNLKKGEKVVFEKK</sequence>
<protein>
    <recommendedName>
        <fullName evidence="6">Alpha-L-fucosidase</fullName>
    </recommendedName>
</protein>
<dbReference type="Proteomes" id="UP000008461">
    <property type="component" value="Chromosome"/>
</dbReference>
<dbReference type="PANTHER" id="PTHR31084">
    <property type="entry name" value="ALPHA-L-FUCOSIDASE 2"/>
    <property type="match status" value="1"/>
</dbReference>
<feature type="domain" description="Alpha fucosidase A-like C-terminal" evidence="2">
    <location>
        <begin position="650"/>
        <end position="714"/>
    </location>
</feature>
<evidence type="ECO:0000259" key="3">
    <source>
        <dbReference type="Pfam" id="PF22124"/>
    </source>
</evidence>
<dbReference type="RefSeq" id="WP_013768605.1">
    <property type="nucleotide sequence ID" value="NC_015510.1"/>
</dbReference>
<dbReference type="KEGG" id="hhy:Halhy_6264"/>
<feature type="domain" description="Glycosyl hydrolase family 95 catalytic" evidence="3">
    <location>
        <begin position="288"/>
        <end position="648"/>
    </location>
</feature>
<dbReference type="GO" id="GO:0004560">
    <property type="term" value="F:alpha-L-fucosidase activity"/>
    <property type="evidence" value="ECO:0007669"/>
    <property type="project" value="TreeGrafter"/>
</dbReference>
<dbReference type="STRING" id="760192.Halhy_6264"/>
<evidence type="ECO:0000256" key="1">
    <source>
        <dbReference type="SAM" id="SignalP"/>
    </source>
</evidence>
<dbReference type="GO" id="GO:0005975">
    <property type="term" value="P:carbohydrate metabolic process"/>
    <property type="evidence" value="ECO:0007669"/>
    <property type="project" value="InterPro"/>
</dbReference>
<name>F4L666_HALH1</name>
<keyword evidence="5" id="KW-1185">Reference proteome</keyword>
<dbReference type="InterPro" id="IPR049053">
    <property type="entry name" value="AFCA-like_C"/>
</dbReference>
<dbReference type="Pfam" id="PF21307">
    <property type="entry name" value="Glyco_hydro_95_C"/>
    <property type="match status" value="1"/>
</dbReference>
<evidence type="ECO:0000313" key="5">
    <source>
        <dbReference type="Proteomes" id="UP000008461"/>
    </source>
</evidence>
<reference evidence="4 5" key="1">
    <citation type="journal article" date="2011" name="Stand. Genomic Sci.">
        <title>Complete genome sequence of Haliscomenobacter hydrossis type strain (O).</title>
        <authorList>
            <consortium name="US DOE Joint Genome Institute (JGI-PGF)"/>
            <person name="Daligault H."/>
            <person name="Lapidus A."/>
            <person name="Zeytun A."/>
            <person name="Nolan M."/>
            <person name="Lucas S."/>
            <person name="Del Rio T.G."/>
            <person name="Tice H."/>
            <person name="Cheng J.F."/>
            <person name="Tapia R."/>
            <person name="Han C."/>
            <person name="Goodwin L."/>
            <person name="Pitluck S."/>
            <person name="Liolios K."/>
            <person name="Pagani I."/>
            <person name="Ivanova N."/>
            <person name="Huntemann M."/>
            <person name="Mavromatis K."/>
            <person name="Mikhailova N."/>
            <person name="Pati A."/>
            <person name="Chen A."/>
            <person name="Palaniappan K."/>
            <person name="Land M."/>
            <person name="Hauser L."/>
            <person name="Brambilla E.M."/>
            <person name="Rohde M."/>
            <person name="Verbarg S."/>
            <person name="Goker M."/>
            <person name="Bristow J."/>
            <person name="Eisen J.A."/>
            <person name="Markowitz V."/>
            <person name="Hugenholtz P."/>
            <person name="Kyrpides N.C."/>
            <person name="Klenk H.P."/>
            <person name="Woyke T."/>
        </authorList>
    </citation>
    <scope>NUCLEOTIDE SEQUENCE [LARGE SCALE GENOMIC DNA]</scope>
    <source>
        <strain evidence="5">ATCC 27775 / DSM 1100 / LMG 10767 / O</strain>
    </source>
</reference>
<organism evidence="4 5">
    <name type="scientific">Haliscomenobacter hydrossis (strain ATCC 27775 / DSM 1100 / LMG 10767 / O)</name>
    <dbReference type="NCBI Taxonomy" id="760192"/>
    <lineage>
        <taxon>Bacteria</taxon>
        <taxon>Pseudomonadati</taxon>
        <taxon>Bacteroidota</taxon>
        <taxon>Saprospiria</taxon>
        <taxon>Saprospirales</taxon>
        <taxon>Haliscomenobacteraceae</taxon>
        <taxon>Haliscomenobacter</taxon>
    </lineage>
</organism>
<feature type="signal peptide" evidence="1">
    <location>
        <begin position="1"/>
        <end position="21"/>
    </location>
</feature>
<gene>
    <name evidence="4" type="ordered locus">Halhy_6264</name>
</gene>